<sequence length="294" mass="33161">MHSFLRAIGFGNLKKNKEIDDLLNEVIEKPTRLQVAKDSNGNEFTEFSREFGGCIGITACGEYGDDGEFELDYYYPYFCGTEGATTAGVEVEKHSEKESYAGICDDMKLGVTLIFYLQNAADFLNEKSHGRKNFNSLTATLSALSLEGKILLPIKKSEKQIADTKKNSQNRNHLIAAAREGDEDAIENLTLEDIDTYSMISRRIVNEDILSIVDTYFMPYGIESDQYAILGEILTTSLIKNSRTEEDIYVLTINCNDLIFDLCINKKDLMGEPAPGRRFKGNIWMQGHINFEEF</sequence>
<protein>
    <submittedName>
        <fullName evidence="1">DUF3881 family protein</fullName>
    </submittedName>
</protein>
<dbReference type="Pfam" id="PF12997">
    <property type="entry name" value="DUF3881"/>
    <property type="match status" value="1"/>
</dbReference>
<dbReference type="EMBL" id="JACOQH010000009">
    <property type="protein sequence ID" value="MBC5754608.1"/>
    <property type="molecule type" value="Genomic_DNA"/>
</dbReference>
<proteinExistence type="predicted"/>
<comment type="caution">
    <text evidence="1">The sequence shown here is derived from an EMBL/GenBank/DDBJ whole genome shotgun (WGS) entry which is preliminary data.</text>
</comment>
<organism evidence="1 2">
    <name type="scientific">Roseburia yibonii</name>
    <dbReference type="NCBI Taxonomy" id="2763063"/>
    <lineage>
        <taxon>Bacteria</taxon>
        <taxon>Bacillati</taxon>
        <taxon>Bacillota</taxon>
        <taxon>Clostridia</taxon>
        <taxon>Lachnospirales</taxon>
        <taxon>Lachnospiraceae</taxon>
        <taxon>Roseburia</taxon>
    </lineage>
</organism>
<reference evidence="1 2" key="1">
    <citation type="submission" date="2020-08" db="EMBL/GenBank/DDBJ databases">
        <title>Genome public.</title>
        <authorList>
            <person name="Liu C."/>
            <person name="Sun Q."/>
        </authorList>
    </citation>
    <scope>NUCLEOTIDE SEQUENCE [LARGE SCALE GENOMIC DNA]</scope>
    <source>
        <strain evidence="1 2">BX0805</strain>
    </source>
</reference>
<dbReference type="InterPro" id="IPR024541">
    <property type="entry name" value="DUF3881"/>
</dbReference>
<evidence type="ECO:0000313" key="2">
    <source>
        <dbReference type="Proteomes" id="UP000621540"/>
    </source>
</evidence>
<keyword evidence="2" id="KW-1185">Reference proteome</keyword>
<accession>A0ABR7ICE4</accession>
<dbReference type="Proteomes" id="UP000621540">
    <property type="component" value="Unassembled WGS sequence"/>
</dbReference>
<gene>
    <name evidence="1" type="ORF">H8Z76_11385</name>
</gene>
<evidence type="ECO:0000313" key="1">
    <source>
        <dbReference type="EMBL" id="MBC5754608.1"/>
    </source>
</evidence>
<name>A0ABR7ICE4_9FIRM</name>
<dbReference type="RefSeq" id="WP_022514268.1">
    <property type="nucleotide sequence ID" value="NZ_JACOQH010000009.1"/>
</dbReference>